<evidence type="ECO:0000256" key="2">
    <source>
        <dbReference type="ARBA" id="ARBA00022723"/>
    </source>
</evidence>
<evidence type="ECO:0000259" key="5">
    <source>
        <dbReference type="Pfam" id="PF16912"/>
    </source>
</evidence>
<dbReference type="RefSeq" id="WP_302914843.1">
    <property type="nucleotide sequence ID" value="NZ_JAUMSQ010000113.1"/>
</dbReference>
<evidence type="ECO:0000256" key="3">
    <source>
        <dbReference type="ARBA" id="ARBA00022833"/>
    </source>
</evidence>
<keyword evidence="3" id="KW-0862">Zinc</keyword>
<dbReference type="InterPro" id="IPR031640">
    <property type="entry name" value="Glu_dehyd_C"/>
</dbReference>
<comment type="caution">
    <text evidence="6">The sequence shown here is derived from an EMBL/GenBank/DDBJ whole genome shotgun (WGS) entry which is preliminary data.</text>
</comment>
<comment type="cofactor">
    <cofactor evidence="1">
        <name>Zn(2+)</name>
        <dbReference type="ChEBI" id="CHEBI:29105"/>
    </cofactor>
</comment>
<proteinExistence type="predicted"/>
<evidence type="ECO:0000256" key="1">
    <source>
        <dbReference type="ARBA" id="ARBA00001947"/>
    </source>
</evidence>
<dbReference type="Gene3D" id="3.40.50.720">
    <property type="entry name" value="NAD(P)-binding Rossmann-like Domain"/>
    <property type="match status" value="1"/>
</dbReference>
<evidence type="ECO:0000256" key="4">
    <source>
        <dbReference type="ARBA" id="ARBA00023002"/>
    </source>
</evidence>
<sequence length="82" mass="8711">MIEATGAGSVVFGVLQNTGRYGITCLTGVSPAGRHGTVDAGAVNREMVLENDVVIGSVYANLRHYRKPPTSWRAPTPDGLRK</sequence>
<evidence type="ECO:0000313" key="6">
    <source>
        <dbReference type="EMBL" id="MDO3637212.1"/>
    </source>
</evidence>
<dbReference type="EMBL" id="JAUMSQ010000113">
    <property type="protein sequence ID" value="MDO3637212.1"/>
    <property type="molecule type" value="Genomic_DNA"/>
</dbReference>
<keyword evidence="4" id="KW-0560">Oxidoreductase</keyword>
<gene>
    <name evidence="6" type="ORF">Q2100_15810</name>
</gene>
<keyword evidence="2" id="KW-0479">Metal-binding</keyword>
<keyword evidence="7" id="KW-1185">Reference proteome</keyword>
<name>A0ABT8UJH6_9MYCO</name>
<reference evidence="6" key="1">
    <citation type="submission" date="2023-07" db="EMBL/GenBank/DDBJ databases">
        <title>Mycolicibacterium sp. nov., a novel bacterial species.</title>
        <authorList>
            <person name="Cao Y."/>
        </authorList>
    </citation>
    <scope>NUCLEOTIDE SEQUENCE</scope>
    <source>
        <strain evidence="6">KC 300</strain>
    </source>
</reference>
<evidence type="ECO:0000313" key="7">
    <source>
        <dbReference type="Proteomes" id="UP001168823"/>
    </source>
</evidence>
<dbReference type="Pfam" id="PF16912">
    <property type="entry name" value="Glu_dehyd_C"/>
    <property type="match status" value="1"/>
</dbReference>
<accession>A0ABT8UJH6</accession>
<dbReference type="Proteomes" id="UP001168823">
    <property type="component" value="Unassembled WGS sequence"/>
</dbReference>
<organism evidence="6 7">
    <name type="scientific">Mycolicibacterium arseniciresistens</name>
    <dbReference type="NCBI Taxonomy" id="3062257"/>
    <lineage>
        <taxon>Bacteria</taxon>
        <taxon>Bacillati</taxon>
        <taxon>Actinomycetota</taxon>
        <taxon>Actinomycetes</taxon>
        <taxon>Mycobacteriales</taxon>
        <taxon>Mycobacteriaceae</taxon>
        <taxon>Mycolicibacterium</taxon>
    </lineage>
</organism>
<feature type="domain" description="Glucose dehydrogenase C-terminal" evidence="5">
    <location>
        <begin position="1"/>
        <end position="67"/>
    </location>
</feature>
<protein>
    <recommendedName>
        <fullName evidence="5">Glucose dehydrogenase C-terminal domain-containing protein</fullName>
    </recommendedName>
</protein>